<keyword evidence="5 8" id="KW-0812">Transmembrane</keyword>
<reference evidence="9 10" key="1">
    <citation type="submission" date="2017-10" db="EMBL/GenBank/DDBJ databases">
        <title>Two draft genome sequences of Pusillimonas sp. strains isolated from a nitrate- and radionuclide-contaminated groundwater in Russia.</title>
        <authorList>
            <person name="Grouzdev D.S."/>
            <person name="Tourova T.P."/>
            <person name="Goeva M.A."/>
            <person name="Babich T.L."/>
            <person name="Sokolova D.S."/>
            <person name="Abdullin R."/>
            <person name="Poltaraus A.B."/>
            <person name="Toshchakov S.V."/>
            <person name="Nazina T.N."/>
        </authorList>
    </citation>
    <scope>NUCLEOTIDE SEQUENCE [LARGE SCALE GENOMIC DNA]</scope>
    <source>
        <strain evidence="9 10">JR1/69-3-13</strain>
    </source>
</reference>
<keyword evidence="6 8" id="KW-1133">Transmembrane helix</keyword>
<accession>A0A2N4U482</accession>
<name>A0A2N4U482_9BURK</name>
<proteinExistence type="inferred from homology"/>
<sequence length="255" mass="26443">MFPEMIARLSPELLVLVAMVFVLAGVIKGVVGMGLPTVSMALLVLLMSPAQAAALLIIPSLVTNLWQAGPLHRLLPLLRRIGGMQLGVASGTLLGAMVFGAPTGQWASIALGVALVAYAAWGLFGTPLAVPACMERWLGPLAGLLTGIITAGTGVFVVPAVPYLQALALERDDLVQAMGVSFTVSTVALAAGLLINDSYSIGAAGTSMVMLVPALAGMYMGQRLRKSLSPAAFRTCFFVSLVVLGTYLTIEAFPF</sequence>
<keyword evidence="4 8" id="KW-1003">Cell membrane</keyword>
<evidence type="ECO:0000256" key="4">
    <source>
        <dbReference type="ARBA" id="ARBA00022475"/>
    </source>
</evidence>
<evidence type="ECO:0000313" key="9">
    <source>
        <dbReference type="EMBL" id="PLC49809.1"/>
    </source>
</evidence>
<comment type="similarity">
    <text evidence="2 8">Belongs to the 4-toluene sulfonate uptake permease (TSUP) (TC 2.A.102) family.</text>
</comment>
<feature type="transmembrane region" description="Helical" evidence="8">
    <location>
        <begin position="38"/>
        <end position="61"/>
    </location>
</feature>
<dbReference type="EMBL" id="PDNW01000008">
    <property type="protein sequence ID" value="PLC49809.1"/>
    <property type="molecule type" value="Genomic_DNA"/>
</dbReference>
<dbReference type="GO" id="GO:0005886">
    <property type="term" value="C:plasma membrane"/>
    <property type="evidence" value="ECO:0007669"/>
    <property type="project" value="UniProtKB-SubCell"/>
</dbReference>
<dbReference type="PANTHER" id="PTHR30269:SF32">
    <property type="entry name" value="MEMBRANE TRANSPORTER PROTEIN-RELATED"/>
    <property type="match status" value="1"/>
</dbReference>
<evidence type="ECO:0000256" key="8">
    <source>
        <dbReference type="RuleBase" id="RU363041"/>
    </source>
</evidence>
<feature type="transmembrane region" description="Helical" evidence="8">
    <location>
        <begin position="106"/>
        <end position="125"/>
    </location>
</feature>
<feature type="transmembrane region" description="Helical" evidence="8">
    <location>
        <begin position="81"/>
        <end position="99"/>
    </location>
</feature>
<dbReference type="Pfam" id="PF01925">
    <property type="entry name" value="TauE"/>
    <property type="match status" value="1"/>
</dbReference>
<dbReference type="AlphaFoldDB" id="A0A2N4U482"/>
<comment type="caution">
    <text evidence="9">The sequence shown here is derived from an EMBL/GenBank/DDBJ whole genome shotgun (WGS) entry which is preliminary data.</text>
</comment>
<comment type="subcellular location">
    <subcellularLocation>
        <location evidence="1 8">Cell membrane</location>
        <topology evidence="1 8">Multi-pass membrane protein</topology>
    </subcellularLocation>
</comment>
<feature type="transmembrane region" description="Helical" evidence="8">
    <location>
        <begin position="201"/>
        <end position="219"/>
    </location>
</feature>
<dbReference type="RefSeq" id="WP_102074002.1">
    <property type="nucleotide sequence ID" value="NZ_PDNW01000008.1"/>
</dbReference>
<evidence type="ECO:0000256" key="2">
    <source>
        <dbReference type="ARBA" id="ARBA00009142"/>
    </source>
</evidence>
<feature type="transmembrane region" description="Helical" evidence="8">
    <location>
        <begin position="174"/>
        <end position="195"/>
    </location>
</feature>
<keyword evidence="10" id="KW-1185">Reference proteome</keyword>
<evidence type="ECO:0000313" key="10">
    <source>
        <dbReference type="Proteomes" id="UP000234190"/>
    </source>
</evidence>
<dbReference type="Proteomes" id="UP000234190">
    <property type="component" value="Unassembled WGS sequence"/>
</dbReference>
<feature type="transmembrane region" description="Helical" evidence="8">
    <location>
        <begin position="13"/>
        <end position="31"/>
    </location>
</feature>
<keyword evidence="7 8" id="KW-0472">Membrane</keyword>
<evidence type="ECO:0000256" key="5">
    <source>
        <dbReference type="ARBA" id="ARBA00022692"/>
    </source>
</evidence>
<organism evidence="9 10">
    <name type="scientific">Pollutimonas subterranea</name>
    <dbReference type="NCBI Taxonomy" id="2045210"/>
    <lineage>
        <taxon>Bacteria</taxon>
        <taxon>Pseudomonadati</taxon>
        <taxon>Pseudomonadota</taxon>
        <taxon>Betaproteobacteria</taxon>
        <taxon>Burkholderiales</taxon>
        <taxon>Alcaligenaceae</taxon>
        <taxon>Pollutimonas</taxon>
    </lineage>
</organism>
<evidence type="ECO:0000256" key="7">
    <source>
        <dbReference type="ARBA" id="ARBA00023136"/>
    </source>
</evidence>
<keyword evidence="3" id="KW-0813">Transport</keyword>
<dbReference type="OrthoDB" id="9800873at2"/>
<protein>
    <recommendedName>
        <fullName evidence="8">Probable membrane transporter protein</fullName>
    </recommendedName>
</protein>
<dbReference type="InterPro" id="IPR052017">
    <property type="entry name" value="TSUP"/>
</dbReference>
<feature type="transmembrane region" description="Helical" evidence="8">
    <location>
        <begin position="137"/>
        <end position="162"/>
    </location>
</feature>
<evidence type="ECO:0000256" key="6">
    <source>
        <dbReference type="ARBA" id="ARBA00022989"/>
    </source>
</evidence>
<dbReference type="InterPro" id="IPR002781">
    <property type="entry name" value="TM_pro_TauE-like"/>
</dbReference>
<evidence type="ECO:0000256" key="1">
    <source>
        <dbReference type="ARBA" id="ARBA00004651"/>
    </source>
</evidence>
<dbReference type="PANTHER" id="PTHR30269">
    <property type="entry name" value="TRANSMEMBRANE PROTEIN YFCA"/>
    <property type="match status" value="1"/>
</dbReference>
<feature type="transmembrane region" description="Helical" evidence="8">
    <location>
        <begin position="231"/>
        <end position="250"/>
    </location>
</feature>
<gene>
    <name evidence="9" type="ORF">CR159_10980</name>
</gene>
<evidence type="ECO:0000256" key="3">
    <source>
        <dbReference type="ARBA" id="ARBA00022448"/>
    </source>
</evidence>